<dbReference type="EMBL" id="JAAGWQ010000044">
    <property type="protein sequence ID" value="KAF5674944.1"/>
    <property type="molecule type" value="Genomic_DNA"/>
</dbReference>
<protein>
    <submittedName>
        <fullName evidence="2">Uncharacterized protein</fullName>
    </submittedName>
</protein>
<name>A0A8H5WYS0_FUSHE</name>
<comment type="caution">
    <text evidence="2">The sequence shown here is derived from an EMBL/GenBank/DDBJ whole genome shotgun (WGS) entry which is preliminary data.</text>
</comment>
<evidence type="ECO:0000256" key="1">
    <source>
        <dbReference type="SAM" id="MobiDB-lite"/>
    </source>
</evidence>
<dbReference type="OrthoDB" id="5421216at2759"/>
<feature type="compositionally biased region" description="Pro residues" evidence="1">
    <location>
        <begin position="146"/>
        <end position="161"/>
    </location>
</feature>
<dbReference type="AlphaFoldDB" id="A0A8H5WYS0"/>
<feature type="compositionally biased region" description="Polar residues" evidence="1">
    <location>
        <begin position="79"/>
        <end position="116"/>
    </location>
</feature>
<proteinExistence type="predicted"/>
<dbReference type="Proteomes" id="UP000567885">
    <property type="component" value="Unassembled WGS sequence"/>
</dbReference>
<feature type="compositionally biased region" description="Polar residues" evidence="1">
    <location>
        <begin position="197"/>
        <end position="223"/>
    </location>
</feature>
<sequence>MSLFPGQSSPLVARSDTASFVFESRFSLSVDCKAGSNGVLTLSLPETTIPAGGQPVSGDESTGYGNGDSGAEPNPPTGEPNSNNNSPLGGATGSNNGQTETPAEGGDNSNSDSYNRVDSLIPGADCGGSGSEGGPSQFGNDNRLPEPQPQPAPIPAPPPPDEPSESDSLPQDGQPTTPSANPSDAVPPRPGAIDGNNMPSGQSQPTPSTAPQLAPTASAQNSAPPTPEDSGVTDQKPGNGPEYDSAPPGPDVVSSVDVRTETSHTDSGGSVDCSIHVNAPLCTSQSQQPHEPWVPTSVPTPAPVSPAPETSLTVPNPVLNSDQESLNGGYGNAGLCSDPNAGGDCDSSEAPHLVTIILPTLIESTETKVITV</sequence>
<evidence type="ECO:0000313" key="2">
    <source>
        <dbReference type="EMBL" id="KAF5674944.1"/>
    </source>
</evidence>
<keyword evidence="3" id="KW-1185">Reference proteome</keyword>
<gene>
    <name evidence="2" type="ORF">FHETE_2695</name>
</gene>
<reference evidence="2 3" key="1">
    <citation type="submission" date="2020-05" db="EMBL/GenBank/DDBJ databases">
        <title>Identification and distribution of gene clusters putatively required for synthesis of sphingolipid metabolism inhibitors in phylogenetically diverse species of the filamentous fungus Fusarium.</title>
        <authorList>
            <person name="Kim H.-S."/>
            <person name="Busman M."/>
            <person name="Brown D.W."/>
            <person name="Divon H."/>
            <person name="Uhlig S."/>
            <person name="Proctor R.H."/>
        </authorList>
    </citation>
    <scope>NUCLEOTIDE SEQUENCE [LARGE SCALE GENOMIC DNA]</scope>
    <source>
        <strain evidence="2 3">NRRL 20693</strain>
    </source>
</reference>
<feature type="compositionally biased region" description="Polar residues" evidence="1">
    <location>
        <begin position="312"/>
        <end position="326"/>
    </location>
</feature>
<feature type="compositionally biased region" description="Polar residues" evidence="1">
    <location>
        <begin position="173"/>
        <end position="182"/>
    </location>
</feature>
<evidence type="ECO:0000313" key="3">
    <source>
        <dbReference type="Proteomes" id="UP000567885"/>
    </source>
</evidence>
<feature type="region of interest" description="Disordered" evidence="1">
    <location>
        <begin position="44"/>
        <end position="342"/>
    </location>
</feature>
<accession>A0A8H5WYS0</accession>
<organism evidence="2 3">
    <name type="scientific">Fusarium heterosporum</name>
    <dbReference type="NCBI Taxonomy" id="42747"/>
    <lineage>
        <taxon>Eukaryota</taxon>
        <taxon>Fungi</taxon>
        <taxon>Dikarya</taxon>
        <taxon>Ascomycota</taxon>
        <taxon>Pezizomycotina</taxon>
        <taxon>Sordariomycetes</taxon>
        <taxon>Hypocreomycetidae</taxon>
        <taxon>Hypocreales</taxon>
        <taxon>Nectriaceae</taxon>
        <taxon>Fusarium</taxon>
        <taxon>Fusarium heterosporum species complex</taxon>
    </lineage>
</organism>